<organism evidence="1 2">
    <name type="scientific">Mycoplasma struthionis</name>
    <dbReference type="NCBI Taxonomy" id="538220"/>
    <lineage>
        <taxon>Bacteria</taxon>
        <taxon>Bacillati</taxon>
        <taxon>Mycoplasmatota</taxon>
        <taxon>Mollicutes</taxon>
        <taxon>Mycoplasmataceae</taxon>
        <taxon>Mycoplasma</taxon>
    </lineage>
</organism>
<dbReference type="RefSeq" id="WP_140701363.1">
    <property type="nucleotide sequence ID" value="NZ_VFSY01000029.1"/>
</dbReference>
<dbReference type="EMBL" id="VFSY01000029">
    <property type="protein sequence ID" value="TPI01181.1"/>
    <property type="molecule type" value="Genomic_DNA"/>
</dbReference>
<comment type="caution">
    <text evidence="1">The sequence shown here is derived from an EMBL/GenBank/DDBJ whole genome shotgun (WGS) entry which is preliminary data.</text>
</comment>
<dbReference type="AlphaFoldDB" id="A0A502M8A6"/>
<proteinExistence type="predicted"/>
<name>A0A502M8A6_9MOLU</name>
<reference evidence="1 2" key="1">
    <citation type="submission" date="2019-06" db="EMBL/GenBank/DDBJ databases">
        <title>A comparative genomics study of ostrich specific Mycoplasmas.</title>
        <authorList>
            <person name="Botes A."/>
            <person name="Nel T."/>
        </authorList>
    </citation>
    <scope>NUCLEOTIDE SEQUENCE [LARGE SCALE GENOMIC DNA]</scope>
    <source>
        <strain evidence="1 2">Ms01</strain>
    </source>
</reference>
<evidence type="ECO:0000313" key="1">
    <source>
        <dbReference type="EMBL" id="TPI01181.1"/>
    </source>
</evidence>
<dbReference type="Proteomes" id="UP000317904">
    <property type="component" value="Unassembled WGS sequence"/>
</dbReference>
<sequence>MSKKRLINWRYKLFKKYIRKNKLCLISIQMDRIFYPHIHYYFWTPYVLEDSKFIFRKLTKEKQMQKYINYNLDLTAEQKQDLIDIMNMEKEEALFEEKNSDNNENKNNNVSISQTQTITSEIKVKKEKVKIKKEKAKIEDKKPVEDLNSILFSEPEIPNKE</sequence>
<evidence type="ECO:0000313" key="2">
    <source>
        <dbReference type="Proteomes" id="UP000317904"/>
    </source>
</evidence>
<gene>
    <name evidence="1" type="ORF">FJM01_03175</name>
</gene>
<accession>A0A502M8A6</accession>
<protein>
    <submittedName>
        <fullName evidence="1">Uncharacterized protein</fullName>
    </submittedName>
</protein>